<evidence type="ECO:0000256" key="1">
    <source>
        <dbReference type="ARBA" id="ARBA00023125"/>
    </source>
</evidence>
<evidence type="ECO:0000313" key="5">
    <source>
        <dbReference type="Proteomes" id="UP000271031"/>
    </source>
</evidence>
<feature type="domain" description="HTH tetR-type" evidence="3">
    <location>
        <begin position="14"/>
        <end position="74"/>
    </location>
</feature>
<dbReference type="SUPFAM" id="SSF46689">
    <property type="entry name" value="Homeodomain-like"/>
    <property type="match status" value="1"/>
</dbReference>
<sequence length="217" mass="24968">MSPRTKEQNEEIRKQRRQEILQAAILVYADKGYAASEIGEIAERAGLARGLVYHYFKSKQALFRELYEYMMDATQQRTKAHFEQNLAAFQLFADYARMVCRQVLDAPAISRFYTRISLDVHYLYGAEEFSPFEWMKSFIEPMTQAIERGIQEKSVRSGEPSLLAMQFWGAVSQGMHYLEQLKQELAAEGTSEREKEEKIHAVLEQVIESALAVIAPA</sequence>
<dbReference type="PRINTS" id="PR00455">
    <property type="entry name" value="HTHTETR"/>
</dbReference>
<evidence type="ECO:0000259" key="3">
    <source>
        <dbReference type="PROSITE" id="PS50977"/>
    </source>
</evidence>
<protein>
    <submittedName>
        <fullName evidence="4">TetR/AcrR family transcriptional regulator</fullName>
    </submittedName>
</protein>
<dbReference type="PANTHER" id="PTHR43479:SF11">
    <property type="entry name" value="ACREF_ENVCD OPERON REPRESSOR-RELATED"/>
    <property type="match status" value="1"/>
</dbReference>
<dbReference type="OrthoDB" id="2373640at2"/>
<comment type="caution">
    <text evidence="4">The sequence shown here is derived from an EMBL/GenBank/DDBJ whole genome shotgun (WGS) entry which is preliminary data.</text>
</comment>
<gene>
    <name evidence="4" type="ORF">EDM56_09720</name>
</gene>
<evidence type="ECO:0000313" key="4">
    <source>
        <dbReference type="EMBL" id="RNB89469.1"/>
    </source>
</evidence>
<evidence type="ECO:0000256" key="2">
    <source>
        <dbReference type="PROSITE-ProRule" id="PRU00335"/>
    </source>
</evidence>
<dbReference type="RefSeq" id="WP_122917724.1">
    <property type="nucleotide sequence ID" value="NZ_RHHQ01000008.1"/>
</dbReference>
<keyword evidence="1 2" id="KW-0238">DNA-binding</keyword>
<organism evidence="4 5">
    <name type="scientific">Brevibacillus fluminis</name>
    <dbReference type="NCBI Taxonomy" id="511487"/>
    <lineage>
        <taxon>Bacteria</taxon>
        <taxon>Bacillati</taxon>
        <taxon>Bacillota</taxon>
        <taxon>Bacilli</taxon>
        <taxon>Bacillales</taxon>
        <taxon>Paenibacillaceae</taxon>
        <taxon>Brevibacillus</taxon>
    </lineage>
</organism>
<name>A0A3M8DPN4_9BACL</name>
<dbReference type="Gene3D" id="1.10.357.10">
    <property type="entry name" value="Tetracycline Repressor, domain 2"/>
    <property type="match status" value="1"/>
</dbReference>
<dbReference type="EMBL" id="RHHQ01000008">
    <property type="protein sequence ID" value="RNB89469.1"/>
    <property type="molecule type" value="Genomic_DNA"/>
</dbReference>
<reference evidence="4 5" key="1">
    <citation type="submission" date="2018-10" db="EMBL/GenBank/DDBJ databases">
        <title>Phylogenomics of Brevibacillus.</title>
        <authorList>
            <person name="Dunlap C."/>
        </authorList>
    </citation>
    <scope>NUCLEOTIDE SEQUENCE [LARGE SCALE GENOMIC DNA]</scope>
    <source>
        <strain evidence="4 5">JCM 15716</strain>
    </source>
</reference>
<dbReference type="Pfam" id="PF00440">
    <property type="entry name" value="TetR_N"/>
    <property type="match status" value="1"/>
</dbReference>
<dbReference type="InterPro" id="IPR050624">
    <property type="entry name" value="HTH-type_Tx_Regulator"/>
</dbReference>
<dbReference type="Proteomes" id="UP000271031">
    <property type="component" value="Unassembled WGS sequence"/>
</dbReference>
<dbReference type="InterPro" id="IPR001647">
    <property type="entry name" value="HTH_TetR"/>
</dbReference>
<dbReference type="PROSITE" id="PS50977">
    <property type="entry name" value="HTH_TETR_2"/>
    <property type="match status" value="1"/>
</dbReference>
<dbReference type="GO" id="GO:0003677">
    <property type="term" value="F:DNA binding"/>
    <property type="evidence" value="ECO:0007669"/>
    <property type="project" value="UniProtKB-UniRule"/>
</dbReference>
<accession>A0A3M8DPN4</accession>
<keyword evidence="5" id="KW-1185">Reference proteome</keyword>
<dbReference type="AlphaFoldDB" id="A0A3M8DPN4"/>
<proteinExistence type="predicted"/>
<feature type="DNA-binding region" description="H-T-H motif" evidence="2">
    <location>
        <begin position="37"/>
        <end position="56"/>
    </location>
</feature>
<dbReference type="PANTHER" id="PTHR43479">
    <property type="entry name" value="ACREF/ENVCD OPERON REPRESSOR-RELATED"/>
    <property type="match status" value="1"/>
</dbReference>
<dbReference type="InterPro" id="IPR009057">
    <property type="entry name" value="Homeodomain-like_sf"/>
</dbReference>